<dbReference type="AlphaFoldDB" id="A0A543E3T6"/>
<organism evidence="2 3">
    <name type="scientific">Pseudonocardia kunmingensis</name>
    <dbReference type="NCBI Taxonomy" id="630975"/>
    <lineage>
        <taxon>Bacteria</taxon>
        <taxon>Bacillati</taxon>
        <taxon>Actinomycetota</taxon>
        <taxon>Actinomycetes</taxon>
        <taxon>Pseudonocardiales</taxon>
        <taxon>Pseudonocardiaceae</taxon>
        <taxon>Pseudonocardia</taxon>
    </lineage>
</organism>
<reference evidence="2 3" key="1">
    <citation type="submission" date="2019-06" db="EMBL/GenBank/DDBJ databases">
        <title>Sequencing the genomes of 1000 actinobacteria strains.</title>
        <authorList>
            <person name="Klenk H.-P."/>
        </authorList>
    </citation>
    <scope>NUCLEOTIDE SEQUENCE [LARGE SCALE GENOMIC DNA]</scope>
    <source>
        <strain evidence="2 3">DSM 45301</strain>
    </source>
</reference>
<dbReference type="Pfam" id="PF01661">
    <property type="entry name" value="Macro"/>
    <property type="match status" value="1"/>
</dbReference>
<sequence length="184" mass="18813">MDDLTLVLVAVDAPMARAWRTIAADRPGLVVHEGSITDVDADAVVSPANSFGFMGGGIDAVYARWFPGISGQVRAASGADRGGELPVGEAVIVPTGAPRPAWLVSAPTMRQPGERLPADGAAARAAAGAVLRLWRDGSLPDGRRVRDAVRRIALPGLGTGVGGLSPEVCATQVGAAWDELLGTT</sequence>
<dbReference type="EMBL" id="VFPA01000001">
    <property type="protein sequence ID" value="TQM16240.1"/>
    <property type="molecule type" value="Genomic_DNA"/>
</dbReference>
<feature type="domain" description="Macro" evidence="1">
    <location>
        <begin position="16"/>
        <end position="184"/>
    </location>
</feature>
<evidence type="ECO:0000313" key="3">
    <source>
        <dbReference type="Proteomes" id="UP000315677"/>
    </source>
</evidence>
<dbReference type="Proteomes" id="UP000315677">
    <property type="component" value="Unassembled WGS sequence"/>
</dbReference>
<keyword evidence="3" id="KW-1185">Reference proteome</keyword>
<dbReference type="InterPro" id="IPR043472">
    <property type="entry name" value="Macro_dom-like"/>
</dbReference>
<accession>A0A543E3T6</accession>
<proteinExistence type="predicted"/>
<dbReference type="OrthoDB" id="1336276at2"/>
<evidence type="ECO:0000259" key="1">
    <source>
        <dbReference type="PROSITE" id="PS51154"/>
    </source>
</evidence>
<dbReference type="RefSeq" id="WP_142053140.1">
    <property type="nucleotide sequence ID" value="NZ_VFPA01000001.1"/>
</dbReference>
<dbReference type="Gene3D" id="3.40.220.10">
    <property type="entry name" value="Leucine Aminopeptidase, subunit E, domain 1"/>
    <property type="match status" value="1"/>
</dbReference>
<gene>
    <name evidence="2" type="ORF">FB558_3048</name>
</gene>
<comment type="caution">
    <text evidence="2">The sequence shown here is derived from an EMBL/GenBank/DDBJ whole genome shotgun (WGS) entry which is preliminary data.</text>
</comment>
<dbReference type="SUPFAM" id="SSF52949">
    <property type="entry name" value="Macro domain-like"/>
    <property type="match status" value="1"/>
</dbReference>
<dbReference type="SMART" id="SM00506">
    <property type="entry name" value="A1pp"/>
    <property type="match status" value="1"/>
</dbReference>
<name>A0A543E3T6_9PSEU</name>
<dbReference type="InterPro" id="IPR002589">
    <property type="entry name" value="Macro_dom"/>
</dbReference>
<protein>
    <submittedName>
        <fullName evidence="2">O-acetyl-ADP-ribose deacetylase (Regulator of RNase III)</fullName>
    </submittedName>
</protein>
<dbReference type="PROSITE" id="PS51154">
    <property type="entry name" value="MACRO"/>
    <property type="match status" value="1"/>
</dbReference>
<evidence type="ECO:0000313" key="2">
    <source>
        <dbReference type="EMBL" id="TQM16240.1"/>
    </source>
</evidence>